<dbReference type="RefSeq" id="WP_075099032.1">
    <property type="nucleotide sequence ID" value="NZ_CAKOCW010000012.1"/>
</dbReference>
<dbReference type="AlphaFoldDB" id="A0A1Q8EDU1"/>
<dbReference type="EMBL" id="SPQA01000013">
    <property type="protein sequence ID" value="TFU30799.1"/>
    <property type="molecule type" value="Genomic_DNA"/>
</dbReference>
<accession>A0A1Q8EDU1</accession>
<keyword evidence="1" id="KW-0472">Membrane</keyword>
<dbReference type="Proteomes" id="UP000255213">
    <property type="component" value="Unassembled WGS sequence"/>
</dbReference>
<evidence type="ECO:0000256" key="1">
    <source>
        <dbReference type="SAM" id="Phobius"/>
    </source>
</evidence>
<keyword evidence="1" id="KW-0812">Transmembrane</keyword>
<dbReference type="EMBL" id="MSJL01000015">
    <property type="protein sequence ID" value="OLF49967.1"/>
    <property type="molecule type" value="Genomic_DNA"/>
</dbReference>
<keyword evidence="5" id="KW-1185">Reference proteome</keyword>
<keyword evidence="1" id="KW-1133">Transmembrane helix</keyword>
<dbReference type="Proteomes" id="UP000297747">
    <property type="component" value="Unassembled WGS sequence"/>
</dbReference>
<evidence type="ECO:0000313" key="7">
    <source>
        <dbReference type="Proteomes" id="UP000297747"/>
    </source>
</evidence>
<protein>
    <submittedName>
        <fullName evidence="2 3">Holin</fullName>
    </submittedName>
</protein>
<dbReference type="OrthoDB" id="2231745at2"/>
<proteinExistence type="predicted"/>
<evidence type="ECO:0000313" key="3">
    <source>
        <dbReference type="EMBL" id="SUN04916.1"/>
    </source>
</evidence>
<evidence type="ECO:0000313" key="4">
    <source>
        <dbReference type="EMBL" id="TFU30799.1"/>
    </source>
</evidence>
<reference evidence="4 7" key="4">
    <citation type="submission" date="2019-03" db="EMBL/GenBank/DDBJ databases">
        <title>Diversity of the mouse oral microbiome.</title>
        <authorList>
            <person name="Joseph S."/>
            <person name="Aduse-Opoku J."/>
            <person name="Curtis M."/>
            <person name="Wade W."/>
            <person name="Hashim A."/>
        </authorList>
    </citation>
    <scope>NUCLEOTIDE SEQUENCE [LARGE SCALE GENOMIC DNA]</scope>
    <source>
        <strain evidence="4 7">HT4</strain>
    </source>
</reference>
<dbReference type="Proteomes" id="UP000186437">
    <property type="component" value="Unassembled WGS sequence"/>
</dbReference>
<dbReference type="InterPro" id="IPR006485">
    <property type="entry name" value="Phage-like_holin"/>
</dbReference>
<evidence type="ECO:0000313" key="6">
    <source>
        <dbReference type="Proteomes" id="UP000255213"/>
    </source>
</evidence>
<sequence>MKRLKIRFKRQMFWIGLVSLILMLVDNILVCYFNIEISRTLNQIEQTACIIFSTLVFLGVLNKEPDVEVQPKGRHSIG</sequence>
<feature type="transmembrane region" description="Helical" evidence="1">
    <location>
        <begin position="12"/>
        <end position="35"/>
    </location>
</feature>
<organism evidence="2 5">
    <name type="scientific">Streptococcus acidominimus</name>
    <dbReference type="NCBI Taxonomy" id="1326"/>
    <lineage>
        <taxon>Bacteria</taxon>
        <taxon>Bacillati</taxon>
        <taxon>Bacillota</taxon>
        <taxon>Bacilli</taxon>
        <taxon>Lactobacillales</taxon>
        <taxon>Streptococcaceae</taxon>
        <taxon>Streptococcus</taxon>
    </lineage>
</organism>
<dbReference type="EMBL" id="UHEN01000001">
    <property type="protein sequence ID" value="SUN04916.1"/>
    <property type="molecule type" value="Genomic_DNA"/>
</dbReference>
<reference evidence="5" key="1">
    <citation type="submission" date="2016-12" db="EMBL/GenBank/DDBJ databases">
        <authorList>
            <person name="Gulvik C.A."/>
        </authorList>
    </citation>
    <scope>NUCLEOTIDE SEQUENCE [LARGE SCALE GENOMIC DNA]</scope>
    <source>
        <strain evidence="5">ATCC 51725</strain>
    </source>
</reference>
<evidence type="ECO:0000313" key="5">
    <source>
        <dbReference type="Proteomes" id="UP000186437"/>
    </source>
</evidence>
<evidence type="ECO:0000313" key="2">
    <source>
        <dbReference type="EMBL" id="OLF49967.1"/>
    </source>
</evidence>
<gene>
    <name evidence="2" type="ORF">BU200_04470</name>
    <name evidence="4" type="ORF">E4U01_04690</name>
    <name evidence="3" type="ORF">NCTC12957_00057</name>
</gene>
<reference evidence="3 6" key="3">
    <citation type="submission" date="2018-06" db="EMBL/GenBank/DDBJ databases">
        <authorList>
            <consortium name="Pathogen Informatics"/>
            <person name="Doyle S."/>
        </authorList>
    </citation>
    <scope>NUCLEOTIDE SEQUENCE [LARGE SCALE GENOMIC DNA]</scope>
    <source>
        <strain evidence="3 6">NCTC12957</strain>
    </source>
</reference>
<dbReference type="Pfam" id="PF04531">
    <property type="entry name" value="Phage_holin_1"/>
    <property type="match status" value="1"/>
</dbReference>
<reference evidence="2" key="2">
    <citation type="submission" date="2016-12" db="EMBL/GenBank/DDBJ databases">
        <authorList>
            <person name="Song W.-J."/>
            <person name="Kurnit D.M."/>
        </authorList>
    </citation>
    <scope>NUCLEOTIDE SEQUENCE [LARGE SCALE GENOMIC DNA]</scope>
    <source>
        <strain evidence="2">ATCC 51725</strain>
    </source>
</reference>
<name>A0A1Q8EDU1_STRAI</name>